<evidence type="ECO:0000313" key="1">
    <source>
        <dbReference type="EMBL" id="PTD02560.1"/>
    </source>
</evidence>
<dbReference type="EMBL" id="PVEM01000017">
    <property type="protein sequence ID" value="PTD02560.1"/>
    <property type="molecule type" value="Genomic_DNA"/>
</dbReference>
<sequence>MTLARSPSEVPKEPNPALIALPTREGGLGIPLHEELALQLYQAAMRASQPTIAKIRAAATGDPPLQLL</sequence>
<dbReference type="OrthoDB" id="5095609at2759"/>
<keyword evidence="2" id="KW-1185">Reference proteome</keyword>
<comment type="caution">
    <text evidence="1">The sequence shown here is derived from an EMBL/GenBank/DDBJ whole genome shotgun (WGS) entry which is preliminary data.</text>
</comment>
<protein>
    <submittedName>
        <fullName evidence="1">Uncharacterized protein</fullName>
    </submittedName>
</protein>
<accession>A0A2T4GGH8</accession>
<organism evidence="1 2">
    <name type="scientific">Fusarium culmorum</name>
    <dbReference type="NCBI Taxonomy" id="5516"/>
    <lineage>
        <taxon>Eukaryota</taxon>
        <taxon>Fungi</taxon>
        <taxon>Dikarya</taxon>
        <taxon>Ascomycota</taxon>
        <taxon>Pezizomycotina</taxon>
        <taxon>Sordariomycetes</taxon>
        <taxon>Hypocreomycetidae</taxon>
        <taxon>Hypocreales</taxon>
        <taxon>Nectriaceae</taxon>
        <taxon>Fusarium</taxon>
    </lineage>
</organism>
<gene>
    <name evidence="1" type="ORF">FCULG_00012654</name>
</gene>
<proteinExistence type="predicted"/>
<evidence type="ECO:0000313" key="2">
    <source>
        <dbReference type="Proteomes" id="UP000241587"/>
    </source>
</evidence>
<reference evidence="1 2" key="1">
    <citation type="submission" date="2018-02" db="EMBL/GenBank/DDBJ databases">
        <title>Fusarium culmorum secondary metabolites in fungal-bacterial-plant interactions.</title>
        <authorList>
            <person name="Schmidt R."/>
        </authorList>
    </citation>
    <scope>NUCLEOTIDE SEQUENCE [LARGE SCALE GENOMIC DNA]</scope>
    <source>
        <strain evidence="1 2">PV</strain>
    </source>
</reference>
<name>A0A2T4GGH8_FUSCU</name>
<dbReference type="Proteomes" id="UP000241587">
    <property type="component" value="Unassembled WGS sequence"/>
</dbReference>
<dbReference type="AlphaFoldDB" id="A0A2T4GGH8"/>